<dbReference type="Pfam" id="PF03725">
    <property type="entry name" value="RNase_PH_C"/>
    <property type="match status" value="1"/>
</dbReference>
<feature type="domain" description="Exoribonuclease phosphorolytic" evidence="6">
    <location>
        <begin position="201"/>
        <end position="266"/>
    </location>
</feature>
<dbReference type="PANTHER" id="PTHR11097:SF14">
    <property type="entry name" value="EXOSOME COMPLEX COMPONENT RRP45"/>
    <property type="match status" value="1"/>
</dbReference>
<dbReference type="AlphaFoldDB" id="L1LD30"/>
<dbReference type="STRING" id="1537102.L1LD30"/>
<dbReference type="GO" id="GO:0071038">
    <property type="term" value="P:TRAMP-dependent tRNA surveillance pathway"/>
    <property type="evidence" value="ECO:0007669"/>
    <property type="project" value="TreeGrafter"/>
</dbReference>
<dbReference type="PANTHER" id="PTHR11097">
    <property type="entry name" value="EXOSOME COMPLEX EXONUCLEASE RIBOSOMAL RNA PROCESSING PROTEIN"/>
    <property type="match status" value="1"/>
</dbReference>
<gene>
    <name evidence="7" type="ORF">BEWA_051350</name>
</gene>
<evidence type="ECO:0000256" key="2">
    <source>
        <dbReference type="ARBA" id="ARBA00004496"/>
    </source>
</evidence>
<dbReference type="GO" id="GO:0035925">
    <property type="term" value="F:mRNA 3'-UTR AU-rich region binding"/>
    <property type="evidence" value="ECO:0007669"/>
    <property type="project" value="TreeGrafter"/>
</dbReference>
<proteinExistence type="inferred from homology"/>
<dbReference type="GO" id="GO:0071035">
    <property type="term" value="P:nuclear polyadenylation-dependent rRNA catabolic process"/>
    <property type="evidence" value="ECO:0007669"/>
    <property type="project" value="TreeGrafter"/>
</dbReference>
<dbReference type="GO" id="GO:0071028">
    <property type="term" value="P:nuclear mRNA surveillance"/>
    <property type="evidence" value="ECO:0007669"/>
    <property type="project" value="TreeGrafter"/>
</dbReference>
<dbReference type="OrthoDB" id="10264038at2759"/>
<comment type="subcellular location">
    <subcellularLocation>
        <location evidence="2">Cytoplasm</location>
    </subcellularLocation>
    <subcellularLocation>
        <location evidence="1">Nucleus</location>
    </subcellularLocation>
</comment>
<dbReference type="Proteomes" id="UP000031512">
    <property type="component" value="Unassembled WGS sequence"/>
</dbReference>
<dbReference type="InterPro" id="IPR001247">
    <property type="entry name" value="ExoRNase_PH_dom1"/>
</dbReference>
<evidence type="ECO:0000259" key="6">
    <source>
        <dbReference type="Pfam" id="PF03725"/>
    </source>
</evidence>
<sequence>MKAKDNKDIDFVQNRFSDTSTLLIGERALLNGIRIDGRQLDSYRNINIEFIGPPGSVIISFGNTTVFSSVCAEVVEPNSERPNEGFLFFNAELMPLTSGLYEPGKASELEQNISCFIESVFKESGSLNLESLCITSGKHVWAIRVYIHVLQDDGNLFDVCSFSALASLLHYRIQEVKVVDDTVKISEINWHKGTPLNIYNIPIPINILILTEERFLVDPTIFEEQINSTQIFLVFNQFGEVIWVQKPGGIPVMLDIIKTAIEIGERKTKQLYSLLRKELASNEEMNKNVLKYVNKHYSTPVIDLE</sequence>
<dbReference type="GO" id="GO:0000177">
    <property type="term" value="C:cytoplasmic exosome (RNase complex)"/>
    <property type="evidence" value="ECO:0007669"/>
    <property type="project" value="TreeGrafter"/>
</dbReference>
<dbReference type="GO" id="GO:0016075">
    <property type="term" value="P:rRNA catabolic process"/>
    <property type="evidence" value="ECO:0007669"/>
    <property type="project" value="TreeGrafter"/>
</dbReference>
<evidence type="ECO:0000256" key="4">
    <source>
        <dbReference type="ARBA" id="ARBA00022490"/>
    </source>
</evidence>
<evidence type="ECO:0000256" key="1">
    <source>
        <dbReference type="ARBA" id="ARBA00004123"/>
    </source>
</evidence>
<dbReference type="GeneID" id="15803066"/>
<dbReference type="GO" id="GO:0034475">
    <property type="term" value="P:U4 snRNA 3'-end processing"/>
    <property type="evidence" value="ECO:0007669"/>
    <property type="project" value="TreeGrafter"/>
</dbReference>
<dbReference type="GO" id="GO:0034473">
    <property type="term" value="P:U1 snRNA 3'-end processing"/>
    <property type="evidence" value="ECO:0007669"/>
    <property type="project" value="TreeGrafter"/>
</dbReference>
<feature type="domain" description="Exoribonuclease phosphorolytic" evidence="5">
    <location>
        <begin position="43"/>
        <end position="173"/>
    </location>
</feature>
<evidence type="ECO:0000259" key="5">
    <source>
        <dbReference type="Pfam" id="PF01138"/>
    </source>
</evidence>
<comment type="caution">
    <text evidence="7">The sequence shown here is derived from an EMBL/GenBank/DDBJ whole genome shotgun (WGS) entry which is preliminary data.</text>
</comment>
<evidence type="ECO:0000256" key="3">
    <source>
        <dbReference type="ARBA" id="ARBA00006678"/>
    </source>
</evidence>
<dbReference type="GO" id="GO:0000176">
    <property type="term" value="C:nuclear exosome (RNase complex)"/>
    <property type="evidence" value="ECO:0007669"/>
    <property type="project" value="TreeGrafter"/>
</dbReference>
<dbReference type="InterPro" id="IPR015847">
    <property type="entry name" value="ExoRNase_PH_dom2"/>
</dbReference>
<dbReference type="VEuPathDB" id="PiroplasmaDB:BEWA_051350"/>
<keyword evidence="8" id="KW-1185">Reference proteome</keyword>
<dbReference type="InterPro" id="IPR050590">
    <property type="entry name" value="Exosome_comp_Rrp42_subfam"/>
</dbReference>
<dbReference type="KEGG" id="beq:BEWA_051350"/>
<comment type="similarity">
    <text evidence="3">Belongs to the RNase PH family.</text>
</comment>
<dbReference type="EMBL" id="ACOU01000003">
    <property type="protein sequence ID" value="EKX73083.1"/>
    <property type="molecule type" value="Genomic_DNA"/>
</dbReference>
<dbReference type="Pfam" id="PF01138">
    <property type="entry name" value="RNase_PH"/>
    <property type="match status" value="1"/>
</dbReference>
<dbReference type="InterPro" id="IPR027408">
    <property type="entry name" value="PNPase/RNase_PH_dom_sf"/>
</dbReference>
<dbReference type="eggNOG" id="KOG1614">
    <property type="taxonomic scope" value="Eukaryota"/>
</dbReference>
<dbReference type="InterPro" id="IPR036345">
    <property type="entry name" value="ExoRNase_PH_dom2_sf"/>
</dbReference>
<organism evidence="7 8">
    <name type="scientific">Theileria equi strain WA</name>
    <dbReference type="NCBI Taxonomy" id="1537102"/>
    <lineage>
        <taxon>Eukaryota</taxon>
        <taxon>Sar</taxon>
        <taxon>Alveolata</taxon>
        <taxon>Apicomplexa</taxon>
        <taxon>Aconoidasida</taxon>
        <taxon>Piroplasmida</taxon>
        <taxon>Theileriidae</taxon>
        <taxon>Theileria</taxon>
    </lineage>
</organism>
<dbReference type="GO" id="GO:0000467">
    <property type="term" value="P:exonucleolytic trimming to generate mature 3'-end of 5.8S rRNA from tricistronic rRNA transcript (SSU-rRNA, 5.8S rRNA, LSU-rRNA)"/>
    <property type="evidence" value="ECO:0007669"/>
    <property type="project" value="TreeGrafter"/>
</dbReference>
<keyword evidence="4" id="KW-0963">Cytoplasm</keyword>
<dbReference type="SUPFAM" id="SSF54211">
    <property type="entry name" value="Ribosomal protein S5 domain 2-like"/>
    <property type="match status" value="1"/>
</dbReference>
<dbReference type="GO" id="GO:0034476">
    <property type="term" value="P:U5 snRNA 3'-end processing"/>
    <property type="evidence" value="ECO:0007669"/>
    <property type="project" value="TreeGrafter"/>
</dbReference>
<dbReference type="SUPFAM" id="SSF55666">
    <property type="entry name" value="Ribonuclease PH domain 2-like"/>
    <property type="match status" value="1"/>
</dbReference>
<accession>L1LD30</accession>
<protein>
    <submittedName>
        <fullName evidence="7">3' exoribonuclease family, domain 1 containing protein</fullName>
    </submittedName>
</protein>
<reference evidence="7 8" key="1">
    <citation type="journal article" date="2012" name="BMC Genomics">
        <title>Comparative genomic analysis and phylogenetic position of Theileria equi.</title>
        <authorList>
            <person name="Kappmeyer L.S."/>
            <person name="Thiagarajan M."/>
            <person name="Herndon D.R."/>
            <person name="Ramsay J.D."/>
            <person name="Caler E."/>
            <person name="Djikeng A."/>
            <person name="Gillespie J.J."/>
            <person name="Lau A.O."/>
            <person name="Roalson E.H."/>
            <person name="Silva J.C."/>
            <person name="Silva M.G."/>
            <person name="Suarez C.E."/>
            <person name="Ueti M.W."/>
            <person name="Nene V.M."/>
            <person name="Mealey R.H."/>
            <person name="Knowles D.P."/>
            <person name="Brayton K.A."/>
        </authorList>
    </citation>
    <scope>NUCLEOTIDE SEQUENCE [LARGE SCALE GENOMIC DNA]</scope>
    <source>
        <strain evidence="7 8">WA</strain>
    </source>
</reference>
<name>L1LD30_THEEQ</name>
<evidence type="ECO:0000313" key="8">
    <source>
        <dbReference type="Proteomes" id="UP000031512"/>
    </source>
</evidence>
<dbReference type="Gene3D" id="3.30.230.70">
    <property type="entry name" value="GHMP Kinase, N-terminal domain"/>
    <property type="match status" value="1"/>
</dbReference>
<dbReference type="RefSeq" id="XP_004832535.1">
    <property type="nucleotide sequence ID" value="XM_004832478.1"/>
</dbReference>
<dbReference type="InterPro" id="IPR020568">
    <property type="entry name" value="Ribosomal_Su5_D2-typ_SF"/>
</dbReference>
<evidence type="ECO:0000313" key="7">
    <source>
        <dbReference type="EMBL" id="EKX73083.1"/>
    </source>
</evidence>